<evidence type="ECO:0000313" key="2">
    <source>
        <dbReference type="Proteomes" id="UP000799755"/>
    </source>
</evidence>
<proteinExistence type="predicted"/>
<evidence type="ECO:0000313" key="1">
    <source>
        <dbReference type="EMBL" id="KAF2465421.1"/>
    </source>
</evidence>
<dbReference type="Proteomes" id="UP000799755">
    <property type="component" value="Unassembled WGS sequence"/>
</dbReference>
<keyword evidence="2" id="KW-1185">Reference proteome</keyword>
<protein>
    <submittedName>
        <fullName evidence="1">SET domain-containing protein</fullName>
    </submittedName>
</protein>
<dbReference type="EMBL" id="MU003529">
    <property type="protein sequence ID" value="KAF2465421.1"/>
    <property type="molecule type" value="Genomic_DNA"/>
</dbReference>
<sequence length="663" mass="75659">MQAGKRLAPSRPISKASHKRQKPSLDADDSETNLVKEVHEWFTDPLNGGWLNPDVYITHNKTSGFHVRASCKLSSPTVAVCPLKLTLSYLNLDHTRDHVHHVESPLQKCLGKLPNHVLSYLVLIEQRSLERHSHWFPYIACLPSPAEMNTPVWFSEEDLKYLEGTNLVQATSEKHILWQNEWREALSTLKEAGISVLEISKYDIVSFKWAATIMSSRSFASMRVLPHIENNPILFPVVDFLNHCMEAKVDWDFSQQSAFSLNILDEIEAGAEIFNNYDPKRNGELLLGYGFCVPGSLVDAYAVKIRIPDEIRPLLQAEEWSPDELEDAEGQPHFLLARDYLYPRHGGNGQVGNIPPFLRGIPPFLTDITWLRLMHERNIKPRLELHPTRNGRILVAIIYRLLAAMKTLCDKVSGSYALPPPQNPRQVFAKMYSDGQLRVVESIHKELNAVLYKNTIMNGDTVGGPKIITVMEAFSQLEADFPMQYQGFIKGISKFCQLVAEDFDEVGNSDCEDEMWMYTLIFFFAIAFESKTTQKSKSTIDKWIQDLLTYYPLADLSSPPITEAANAVNHLQSRLEFSSNFDDWSKPWETVAALDSLGNHADPPISRLREKVIVWAVTVVQAEALRLPDHERLEVERYCMYMHCIGEEEKWMLEDVTAEEMQE</sequence>
<organism evidence="1 2">
    <name type="scientific">Lindgomyces ingoldianus</name>
    <dbReference type="NCBI Taxonomy" id="673940"/>
    <lineage>
        <taxon>Eukaryota</taxon>
        <taxon>Fungi</taxon>
        <taxon>Dikarya</taxon>
        <taxon>Ascomycota</taxon>
        <taxon>Pezizomycotina</taxon>
        <taxon>Dothideomycetes</taxon>
        <taxon>Pleosporomycetidae</taxon>
        <taxon>Pleosporales</taxon>
        <taxon>Lindgomycetaceae</taxon>
        <taxon>Lindgomyces</taxon>
    </lineage>
</organism>
<gene>
    <name evidence="1" type="ORF">BDR25DRAFT_83691</name>
</gene>
<reference evidence="1" key="1">
    <citation type="journal article" date="2020" name="Stud. Mycol.">
        <title>101 Dothideomycetes genomes: a test case for predicting lifestyles and emergence of pathogens.</title>
        <authorList>
            <person name="Haridas S."/>
            <person name="Albert R."/>
            <person name="Binder M."/>
            <person name="Bloem J."/>
            <person name="Labutti K."/>
            <person name="Salamov A."/>
            <person name="Andreopoulos B."/>
            <person name="Baker S."/>
            <person name="Barry K."/>
            <person name="Bills G."/>
            <person name="Bluhm B."/>
            <person name="Cannon C."/>
            <person name="Castanera R."/>
            <person name="Culley D."/>
            <person name="Daum C."/>
            <person name="Ezra D."/>
            <person name="Gonzalez J."/>
            <person name="Henrissat B."/>
            <person name="Kuo A."/>
            <person name="Liang C."/>
            <person name="Lipzen A."/>
            <person name="Lutzoni F."/>
            <person name="Magnuson J."/>
            <person name="Mondo S."/>
            <person name="Nolan M."/>
            <person name="Ohm R."/>
            <person name="Pangilinan J."/>
            <person name="Park H.-J."/>
            <person name="Ramirez L."/>
            <person name="Alfaro M."/>
            <person name="Sun H."/>
            <person name="Tritt A."/>
            <person name="Yoshinaga Y."/>
            <person name="Zwiers L.-H."/>
            <person name="Turgeon B."/>
            <person name="Goodwin S."/>
            <person name="Spatafora J."/>
            <person name="Crous P."/>
            <person name="Grigoriev I."/>
        </authorList>
    </citation>
    <scope>NUCLEOTIDE SEQUENCE</scope>
    <source>
        <strain evidence="1">ATCC 200398</strain>
    </source>
</reference>
<accession>A0ACB6QES8</accession>
<name>A0ACB6QES8_9PLEO</name>
<comment type="caution">
    <text evidence="1">The sequence shown here is derived from an EMBL/GenBank/DDBJ whole genome shotgun (WGS) entry which is preliminary data.</text>
</comment>